<dbReference type="AlphaFoldDB" id="A0A9K3D7Q8"/>
<sequence>MMHSQCKLDKQHLASIRDPALALVKGLAQVIEGGVQRPVSRAVGQSITSLVSVEQAHPETKKALTRLSALMVEIQANMDR</sequence>
<organism evidence="1 2">
    <name type="scientific">Kipferlia bialata</name>
    <dbReference type="NCBI Taxonomy" id="797122"/>
    <lineage>
        <taxon>Eukaryota</taxon>
        <taxon>Metamonada</taxon>
        <taxon>Carpediemonas-like organisms</taxon>
        <taxon>Kipferlia</taxon>
    </lineage>
</organism>
<accession>A0A9K3D7Q8</accession>
<dbReference type="Proteomes" id="UP000265618">
    <property type="component" value="Unassembled WGS sequence"/>
</dbReference>
<name>A0A9K3D7Q8_9EUKA</name>
<feature type="non-terminal residue" evidence="1">
    <location>
        <position position="1"/>
    </location>
</feature>
<evidence type="ECO:0000313" key="2">
    <source>
        <dbReference type="Proteomes" id="UP000265618"/>
    </source>
</evidence>
<keyword evidence="2" id="KW-1185">Reference proteome</keyword>
<proteinExistence type="predicted"/>
<comment type="caution">
    <text evidence="1">The sequence shown here is derived from an EMBL/GenBank/DDBJ whole genome shotgun (WGS) entry which is preliminary data.</text>
</comment>
<gene>
    <name evidence="1" type="ORF">KIPB_013268</name>
</gene>
<evidence type="ECO:0000313" key="1">
    <source>
        <dbReference type="EMBL" id="GIQ90466.1"/>
    </source>
</evidence>
<protein>
    <submittedName>
        <fullName evidence="1">Uncharacterized protein</fullName>
    </submittedName>
</protein>
<dbReference type="EMBL" id="BDIP01006216">
    <property type="protein sequence ID" value="GIQ90466.1"/>
    <property type="molecule type" value="Genomic_DNA"/>
</dbReference>
<reference evidence="1 2" key="1">
    <citation type="journal article" date="2018" name="PLoS ONE">
        <title>The draft genome of Kipferlia bialata reveals reductive genome evolution in fornicate parasites.</title>
        <authorList>
            <person name="Tanifuji G."/>
            <person name="Takabayashi S."/>
            <person name="Kume K."/>
            <person name="Takagi M."/>
            <person name="Nakayama T."/>
            <person name="Kamikawa R."/>
            <person name="Inagaki Y."/>
            <person name="Hashimoto T."/>
        </authorList>
    </citation>
    <scope>NUCLEOTIDE SEQUENCE [LARGE SCALE GENOMIC DNA]</scope>
    <source>
        <strain evidence="1">NY0173</strain>
    </source>
</reference>